<dbReference type="SUPFAM" id="SSF47616">
    <property type="entry name" value="GST C-terminal domain-like"/>
    <property type="match status" value="1"/>
</dbReference>
<reference evidence="2 3" key="1">
    <citation type="journal article" date="2011" name="PLoS Genet.">
        <title>Genome sequencing and comparative transcriptomics of the model entomopathogenic fungi Metarhizium anisopliae and M. acridum.</title>
        <authorList>
            <person name="Gao Q."/>
            <person name="Jin K."/>
            <person name="Ying S.H."/>
            <person name="Zhang Y."/>
            <person name="Xiao G."/>
            <person name="Shang Y."/>
            <person name="Duan Z."/>
            <person name="Hu X."/>
            <person name="Xie X.Q."/>
            <person name="Zhou G."/>
            <person name="Peng G."/>
            <person name="Luo Z."/>
            <person name="Huang W."/>
            <person name="Wang B."/>
            <person name="Fang W."/>
            <person name="Wang S."/>
            <person name="Zhong Y."/>
            <person name="Ma L.J."/>
            <person name="St Leger R.J."/>
            <person name="Zhao G.P."/>
            <person name="Pei Y."/>
            <person name="Feng M.G."/>
            <person name="Xia Y."/>
            <person name="Wang C."/>
        </authorList>
    </citation>
    <scope>NUCLEOTIDE SEQUENCE [LARGE SCALE GENOMIC DNA]</scope>
    <source>
        <strain evidence="2 3">CQMa 102</strain>
    </source>
</reference>
<feature type="region of interest" description="Disordered" evidence="1">
    <location>
        <begin position="195"/>
        <end position="214"/>
    </location>
</feature>
<proteinExistence type="predicted"/>
<keyword evidence="3" id="KW-1185">Reference proteome</keyword>
<dbReference type="GO" id="GO:0016853">
    <property type="term" value="F:isomerase activity"/>
    <property type="evidence" value="ECO:0007669"/>
    <property type="project" value="UniProtKB-KW"/>
</dbReference>
<accession>E9EAJ7</accession>
<evidence type="ECO:0000313" key="2">
    <source>
        <dbReference type="EMBL" id="EFY87106.1"/>
    </source>
</evidence>
<organism evidence="3">
    <name type="scientific">Metarhizium acridum (strain CQMa 102)</name>
    <dbReference type="NCBI Taxonomy" id="655827"/>
    <lineage>
        <taxon>Eukaryota</taxon>
        <taxon>Fungi</taxon>
        <taxon>Dikarya</taxon>
        <taxon>Ascomycota</taxon>
        <taxon>Pezizomycotina</taxon>
        <taxon>Sordariomycetes</taxon>
        <taxon>Hypocreomycetidae</taxon>
        <taxon>Hypocreales</taxon>
        <taxon>Clavicipitaceae</taxon>
        <taxon>Metarhizium</taxon>
    </lineage>
</organism>
<gene>
    <name evidence="2" type="ORF">MAC_06895</name>
</gene>
<dbReference type="InParanoid" id="E9EAJ7"/>
<dbReference type="Gene3D" id="1.20.1050.10">
    <property type="match status" value="1"/>
</dbReference>
<dbReference type="STRING" id="655827.E9EAJ7"/>
<dbReference type="InterPro" id="IPR036282">
    <property type="entry name" value="Glutathione-S-Trfase_C_sf"/>
</dbReference>
<dbReference type="EMBL" id="GL698533">
    <property type="protein sequence ID" value="EFY87106.1"/>
    <property type="molecule type" value="Genomic_DNA"/>
</dbReference>
<dbReference type="AlphaFoldDB" id="E9EAJ7"/>
<dbReference type="HOGENOM" id="CLU_011226_20_0_1"/>
<evidence type="ECO:0000313" key="3">
    <source>
        <dbReference type="Proteomes" id="UP000002499"/>
    </source>
</evidence>
<evidence type="ECO:0000256" key="1">
    <source>
        <dbReference type="SAM" id="MobiDB-lite"/>
    </source>
</evidence>
<name>E9EAJ7_METAQ</name>
<sequence>MASDEELVFAAHLESIPLTLSFPNPKDERQREEYRSALNPGASVPTRIVTNTNGRKLLSASLLPFWSTLKSDSGSLPAVTSCQRTGAAGLDIITKDVQPPVDSRVAQRVKEIRGELDEVVFVKGVFQDGLGAYEALFMGTRETRTAGFTVGSRVTMVDACLIPAVDQACFYRFGLEFAPNVMEIYDTQKQTGAFQAADWRNQPDAPEKYRHKSA</sequence>
<protein>
    <submittedName>
        <fullName evidence="2">Maleylacetoacetate isomerase, putative</fullName>
    </submittedName>
</protein>
<dbReference type="Proteomes" id="UP000002499">
    <property type="component" value="Unassembled WGS sequence"/>
</dbReference>
<keyword evidence="2" id="KW-0413">Isomerase</keyword>
<dbReference type="OrthoDB" id="202840at2759"/>